<evidence type="ECO:0000313" key="1">
    <source>
        <dbReference type="EMBL" id="CAH1449917.1"/>
    </source>
</evidence>
<proteinExistence type="predicted"/>
<keyword evidence="2" id="KW-1185">Reference proteome</keyword>
<dbReference type="AlphaFoldDB" id="A0AAU9PHV4"/>
<dbReference type="Proteomes" id="UP001157418">
    <property type="component" value="Unassembled WGS sequence"/>
</dbReference>
<gene>
    <name evidence="1" type="ORF">LVIROSA_LOCUS35371</name>
</gene>
<organism evidence="1 2">
    <name type="scientific">Lactuca virosa</name>
    <dbReference type="NCBI Taxonomy" id="75947"/>
    <lineage>
        <taxon>Eukaryota</taxon>
        <taxon>Viridiplantae</taxon>
        <taxon>Streptophyta</taxon>
        <taxon>Embryophyta</taxon>
        <taxon>Tracheophyta</taxon>
        <taxon>Spermatophyta</taxon>
        <taxon>Magnoliopsida</taxon>
        <taxon>eudicotyledons</taxon>
        <taxon>Gunneridae</taxon>
        <taxon>Pentapetalae</taxon>
        <taxon>asterids</taxon>
        <taxon>campanulids</taxon>
        <taxon>Asterales</taxon>
        <taxon>Asteraceae</taxon>
        <taxon>Cichorioideae</taxon>
        <taxon>Cichorieae</taxon>
        <taxon>Lactucinae</taxon>
        <taxon>Lactuca</taxon>
    </lineage>
</organism>
<dbReference type="EMBL" id="CAKMRJ010005634">
    <property type="protein sequence ID" value="CAH1449917.1"/>
    <property type="molecule type" value="Genomic_DNA"/>
</dbReference>
<evidence type="ECO:0000313" key="2">
    <source>
        <dbReference type="Proteomes" id="UP001157418"/>
    </source>
</evidence>
<comment type="caution">
    <text evidence="1">The sequence shown here is derived from an EMBL/GenBank/DDBJ whole genome shotgun (WGS) entry which is preliminary data.</text>
</comment>
<reference evidence="1 2" key="1">
    <citation type="submission" date="2022-01" db="EMBL/GenBank/DDBJ databases">
        <authorList>
            <person name="Xiong W."/>
            <person name="Schranz E."/>
        </authorList>
    </citation>
    <scope>NUCLEOTIDE SEQUENCE [LARGE SCALE GENOMIC DNA]</scope>
</reference>
<accession>A0AAU9PHV4</accession>
<protein>
    <submittedName>
        <fullName evidence="1">Uncharacterized protein</fullName>
    </submittedName>
</protein>
<sequence>MGKWMTMKIKIRIGVGFAQEESTEISDFQRKQTIAWSKISIDLNRKTLDLLLTKDCSGFQFEFAAGDCNVAKELDSVFGRRIVIIV</sequence>
<name>A0AAU9PHV4_9ASTR</name>